<dbReference type="Proteomes" id="UP000675880">
    <property type="component" value="Unassembled WGS sequence"/>
</dbReference>
<dbReference type="EMBL" id="CAJNBJ010000001">
    <property type="protein sequence ID" value="CAE6704094.1"/>
    <property type="molecule type" value="Genomic_DNA"/>
</dbReference>
<dbReference type="Pfam" id="PF00275">
    <property type="entry name" value="EPSP_synthase"/>
    <property type="match status" value="1"/>
</dbReference>
<feature type="active site" description="Proton acceptor" evidence="7">
    <location>
        <position position="317"/>
    </location>
</feature>
<comment type="caution">
    <text evidence="9">The sequence shown here is derived from an EMBL/GenBank/DDBJ whole genome shotgun (WGS) entry which is preliminary data.</text>
</comment>
<dbReference type="HAMAP" id="MF_00210">
    <property type="entry name" value="EPSP_synth"/>
    <property type="match status" value="1"/>
</dbReference>
<evidence type="ECO:0000256" key="5">
    <source>
        <dbReference type="ARBA" id="ARBA00023141"/>
    </source>
</evidence>
<comment type="caution">
    <text evidence="7">Lacks conserved residue(s) required for the propagation of feature annotation.</text>
</comment>
<dbReference type="CDD" id="cd01556">
    <property type="entry name" value="EPSP_synthase"/>
    <property type="match status" value="1"/>
</dbReference>
<name>A0ABM8QLN7_9BACT</name>
<comment type="function">
    <text evidence="7">Catalyzes the transfer of the enolpyruvyl moiety of phosphoenolpyruvate (PEP) to the 5-hydroxyl of shikimate-3-phosphate (S3P) to produce enolpyruvyl shikimate-3-phosphate and inorganic phosphate.</text>
</comment>
<comment type="pathway">
    <text evidence="1 7">Metabolic intermediate biosynthesis; chorismate biosynthesis; chorismate from D-erythrose 4-phosphate and phosphoenolpyruvate: step 6/7.</text>
</comment>
<dbReference type="InterPro" id="IPR036968">
    <property type="entry name" value="Enolpyruvate_Tfrase_sf"/>
</dbReference>
<organism evidence="9 10">
    <name type="scientific">Nitrospira defluvii</name>
    <dbReference type="NCBI Taxonomy" id="330214"/>
    <lineage>
        <taxon>Bacteria</taxon>
        <taxon>Pseudomonadati</taxon>
        <taxon>Nitrospirota</taxon>
        <taxon>Nitrospiria</taxon>
        <taxon>Nitrospirales</taxon>
        <taxon>Nitrospiraceae</taxon>
        <taxon>Nitrospira</taxon>
    </lineage>
</organism>
<evidence type="ECO:0000256" key="6">
    <source>
        <dbReference type="ARBA" id="ARBA00044633"/>
    </source>
</evidence>
<dbReference type="InterPro" id="IPR023193">
    <property type="entry name" value="EPSP_synthase_CS"/>
</dbReference>
<keyword evidence="5 7" id="KW-0057">Aromatic amino acid biosynthesis</keyword>
<accession>A0ABM8QLN7</accession>
<feature type="binding site" evidence="7">
    <location>
        <position position="167"/>
    </location>
    <ligand>
        <name>3-phosphoshikimate</name>
        <dbReference type="ChEBI" id="CHEBI:145989"/>
    </ligand>
</feature>
<evidence type="ECO:0000313" key="9">
    <source>
        <dbReference type="EMBL" id="CAE6704094.1"/>
    </source>
</evidence>
<dbReference type="NCBIfam" id="TIGR01356">
    <property type="entry name" value="aroA"/>
    <property type="match status" value="1"/>
</dbReference>
<sequence>MASLTITPCRPLKGTITVPGDKSVTHRAIILTALAEGASTIRDYCRGEDCLNTMRAFQSLGVRIDESPQTLHVSGKGMWGLTEPFGPIDCGNSGTGIRLMAGLLAGQDFFTILTGDESIRRRPMGRVVKPLRTMGATIAGRKGGELAPLAITGTRLRGVSYVSPVASAQIKSSLLFAALYADGLTTISEPRLSRDHTERMFAYFGIPFEREGCTVKIEGRPSVRWGGKPVVVPGDLSAAAFFLVGASIVPESDVTIRGVGMNPTRTGLVEVLHRMGAQIEVVSPREEAGEPVADLRVRSMPLRGVRIGPDQIPQTIDEFPILCVAAAVAEGETVITGAEELRVKESDRIATMAKELRAMGARIEERPDGMVIQGLGRNGSNGALTGATCESHGDHRVAMSVAIGALTAAQPTQIVDTACIETSFPGFEGKLLELLTASGNRL</sequence>
<feature type="binding site" evidence="7">
    <location>
        <position position="122"/>
    </location>
    <ligand>
        <name>phosphoenolpyruvate</name>
        <dbReference type="ChEBI" id="CHEBI:58702"/>
    </ligand>
</feature>
<feature type="binding site" evidence="7">
    <location>
        <position position="23"/>
    </location>
    <ligand>
        <name>3-phosphoshikimate</name>
        <dbReference type="ChEBI" id="CHEBI:145989"/>
    </ligand>
</feature>
<evidence type="ECO:0000256" key="4">
    <source>
        <dbReference type="ARBA" id="ARBA00022679"/>
    </source>
</evidence>
<proteinExistence type="inferred from homology"/>
<evidence type="ECO:0000259" key="8">
    <source>
        <dbReference type="Pfam" id="PF00275"/>
    </source>
</evidence>
<feature type="binding site" evidence="7">
    <location>
        <position position="169"/>
    </location>
    <ligand>
        <name>3-phosphoshikimate</name>
        <dbReference type="ChEBI" id="CHEBI:145989"/>
    </ligand>
</feature>
<feature type="binding site" evidence="7">
    <location>
        <position position="348"/>
    </location>
    <ligand>
        <name>phosphoenolpyruvate</name>
        <dbReference type="ChEBI" id="CHEBI:58702"/>
    </ligand>
</feature>
<dbReference type="PROSITE" id="PS00885">
    <property type="entry name" value="EPSP_SYNTHASE_2"/>
    <property type="match status" value="1"/>
</dbReference>
<comment type="subunit">
    <text evidence="7">Monomer.</text>
</comment>
<evidence type="ECO:0000256" key="3">
    <source>
        <dbReference type="ARBA" id="ARBA00022605"/>
    </source>
</evidence>
<keyword evidence="3 7" id="KW-0028">Amino-acid biosynthesis</keyword>
<dbReference type="Gene3D" id="3.65.10.10">
    <property type="entry name" value="Enolpyruvate transferase domain"/>
    <property type="match status" value="2"/>
</dbReference>
<dbReference type="InterPro" id="IPR013792">
    <property type="entry name" value="RNA3'P_cycl/enolpyr_Trfase_a/b"/>
</dbReference>
<dbReference type="SUPFAM" id="SSF55205">
    <property type="entry name" value="EPT/RTPC-like"/>
    <property type="match status" value="1"/>
</dbReference>
<evidence type="ECO:0000313" key="10">
    <source>
        <dbReference type="Proteomes" id="UP000675880"/>
    </source>
</evidence>
<dbReference type="PIRSF" id="PIRSF000505">
    <property type="entry name" value="EPSPS"/>
    <property type="match status" value="1"/>
</dbReference>
<feature type="binding site" evidence="7">
    <location>
        <position position="94"/>
    </location>
    <ligand>
        <name>phosphoenolpyruvate</name>
        <dbReference type="ChEBI" id="CHEBI:58702"/>
    </ligand>
</feature>
<feature type="binding site" evidence="7">
    <location>
        <position position="344"/>
    </location>
    <ligand>
        <name>3-phosphoshikimate</name>
        <dbReference type="ChEBI" id="CHEBI:145989"/>
    </ligand>
</feature>
<feature type="binding site" evidence="7">
    <location>
        <position position="169"/>
    </location>
    <ligand>
        <name>phosphoenolpyruvate</name>
        <dbReference type="ChEBI" id="CHEBI:58702"/>
    </ligand>
</feature>
<protein>
    <recommendedName>
        <fullName evidence="7">3-phosphoshikimate 1-carboxyvinyltransferase</fullName>
        <ecNumber evidence="7">2.5.1.19</ecNumber>
    </recommendedName>
    <alternativeName>
        <fullName evidence="7">5-enolpyruvylshikimate-3-phosphate synthase</fullName>
        <shortName evidence="7">EPSP synthase</shortName>
        <shortName evidence="7">EPSPS</shortName>
    </alternativeName>
</protein>
<dbReference type="EC" id="2.5.1.19" evidence="7"/>
<evidence type="ECO:0000256" key="7">
    <source>
        <dbReference type="HAMAP-Rule" id="MF_00210"/>
    </source>
</evidence>
<evidence type="ECO:0000256" key="2">
    <source>
        <dbReference type="ARBA" id="ARBA00009948"/>
    </source>
</evidence>
<feature type="binding site" evidence="7">
    <location>
        <position position="317"/>
    </location>
    <ligand>
        <name>3-phosphoshikimate</name>
        <dbReference type="ChEBI" id="CHEBI:145989"/>
    </ligand>
</feature>
<feature type="domain" description="Enolpyruvate transferase" evidence="8">
    <location>
        <begin position="8"/>
        <end position="431"/>
    </location>
</feature>
<feature type="binding site" evidence="7">
    <location>
        <position position="22"/>
    </location>
    <ligand>
        <name>phosphoenolpyruvate</name>
        <dbReference type="ChEBI" id="CHEBI:58702"/>
    </ligand>
</feature>
<keyword evidence="10" id="KW-1185">Reference proteome</keyword>
<feature type="binding site" evidence="7">
    <location>
        <position position="396"/>
    </location>
    <ligand>
        <name>phosphoenolpyruvate</name>
        <dbReference type="ChEBI" id="CHEBI:58702"/>
    </ligand>
</feature>
<keyword evidence="7" id="KW-0963">Cytoplasm</keyword>
<dbReference type="PANTHER" id="PTHR21090:SF5">
    <property type="entry name" value="PENTAFUNCTIONAL AROM POLYPEPTIDE"/>
    <property type="match status" value="1"/>
</dbReference>
<dbReference type="GO" id="GO:0003866">
    <property type="term" value="F:3-phosphoshikimate 1-carboxyvinyltransferase activity"/>
    <property type="evidence" value="ECO:0007669"/>
    <property type="project" value="UniProtKB-EC"/>
</dbReference>
<gene>
    <name evidence="7 9" type="primary">aroA</name>
    <name evidence="9" type="ORF">NSPZN2_10882</name>
</gene>
<comment type="similarity">
    <text evidence="2 7">Belongs to the EPSP synthase family.</text>
</comment>
<dbReference type="PROSITE" id="PS00104">
    <property type="entry name" value="EPSP_SYNTHASE_1"/>
    <property type="match status" value="1"/>
</dbReference>
<dbReference type="InterPro" id="IPR001986">
    <property type="entry name" value="Enolpyruvate_Tfrase_dom"/>
</dbReference>
<dbReference type="RefSeq" id="WP_213040701.1">
    <property type="nucleotide sequence ID" value="NZ_CAJNBJ010000001.1"/>
</dbReference>
<keyword evidence="4 7" id="KW-0808">Transferase</keyword>
<evidence type="ECO:0000256" key="1">
    <source>
        <dbReference type="ARBA" id="ARBA00004811"/>
    </source>
</evidence>
<dbReference type="PANTHER" id="PTHR21090">
    <property type="entry name" value="AROM/DEHYDROQUINATE SYNTHASE"/>
    <property type="match status" value="1"/>
</dbReference>
<dbReference type="InterPro" id="IPR006264">
    <property type="entry name" value="EPSP_synthase"/>
</dbReference>
<comment type="catalytic activity">
    <reaction evidence="6">
        <text>3-phosphoshikimate + phosphoenolpyruvate = 5-O-(1-carboxyvinyl)-3-phosphoshikimate + phosphate</text>
        <dbReference type="Rhea" id="RHEA:21256"/>
        <dbReference type="ChEBI" id="CHEBI:43474"/>
        <dbReference type="ChEBI" id="CHEBI:57701"/>
        <dbReference type="ChEBI" id="CHEBI:58702"/>
        <dbReference type="ChEBI" id="CHEBI:145989"/>
        <dbReference type="EC" id="2.5.1.19"/>
    </reaction>
    <physiologicalReaction direction="left-to-right" evidence="6">
        <dbReference type="Rhea" id="RHEA:21257"/>
    </physiologicalReaction>
</comment>
<feature type="binding site" evidence="7">
    <location>
        <position position="27"/>
    </location>
    <ligand>
        <name>3-phosphoshikimate</name>
        <dbReference type="ChEBI" id="CHEBI:145989"/>
    </ligand>
</feature>
<feature type="binding site" evidence="7">
    <location>
        <position position="22"/>
    </location>
    <ligand>
        <name>3-phosphoshikimate</name>
        <dbReference type="ChEBI" id="CHEBI:145989"/>
    </ligand>
</feature>
<comment type="subcellular location">
    <subcellularLocation>
        <location evidence="7">Cytoplasm</location>
    </subcellularLocation>
</comment>
<reference evidence="9 10" key="1">
    <citation type="submission" date="2021-02" db="EMBL/GenBank/DDBJ databases">
        <authorList>
            <person name="Han P."/>
        </authorList>
    </citation>
    <scope>NUCLEOTIDE SEQUENCE [LARGE SCALE GENOMIC DNA]</scope>
    <source>
        <strain evidence="9">Candidatus Nitrospira sp. ZN2</strain>
    </source>
</reference>